<dbReference type="OrthoDB" id="437693at2759"/>
<dbReference type="Pfam" id="PF00850">
    <property type="entry name" value="Hist_deacetyl"/>
    <property type="match status" value="1"/>
</dbReference>
<proteinExistence type="predicted"/>
<evidence type="ECO:0000256" key="3">
    <source>
        <dbReference type="SAM" id="SignalP"/>
    </source>
</evidence>
<dbReference type="InterPro" id="IPR023696">
    <property type="entry name" value="Ureohydrolase_dom_sf"/>
</dbReference>
<dbReference type="GO" id="GO:0016787">
    <property type="term" value="F:hydrolase activity"/>
    <property type="evidence" value="ECO:0007669"/>
    <property type="project" value="UniProtKB-KW"/>
</dbReference>
<feature type="compositionally biased region" description="Polar residues" evidence="2">
    <location>
        <begin position="101"/>
        <end position="111"/>
    </location>
</feature>
<sequence length="1270" mass="142656">MQLLSSPAVLSFAYLLYSFHACLSSSSSPSFSFALGRYERQGKIRSRKHNAATLLPSALEKTFRTNALHKRCHDFPSCVFPNMFRNTRFDETNPLYRQNRRQTSSSPNSLVQWGDSHLKQGKRETKEKERFSPSHFSEEALGLIENFRCMYTPFQRYTDREGPFFTRTARCQQKGKTSTSSDAGEYSSRCRAKLSVSCLKENKPSFDKPTHGEPGSDDSYVLSEIRKKRINRRGRYLPVDGRASSCYEMMDTRKVKDKVKKTVRGNRCRDVLLYVKECIRSPHQQRFLLLSTNVVAFRNHSTGATEKVASLSPFPRCIYTGKKCTYISLKNGAMFVSRHSKNNLKTASFLTGIYSRRSFLPLSCHFSGCSGSSPLLSPVESTTLSDTKDLTSQNKRRRRISASPRQLTDIRTTQLGISISSIPSISSHTLHRNKHITSSSSSLLSISSSPSSVSRGGPRLCIFFPKGTYSSMEDSSLQRENSHPSSSSPPPPPPSLEASPKPSVVSSAPLQTLTGWECPINSYTREGDLFFQYPPNISPTSLPDAVKHLLHPLPGGICHEDVYKTFSYPDRQVPFIFYLHSLHHDSSDHGIMKIDSQCDSFDKKKNSYLETNEESVKPLYIYRHLDSTKTDSTCPCLPPPPLGLPIVYTSLLLPPSFPRDHPLQPQKLARLFSQLMEDSHRHHLTGTPKDRSYRGSDRRSNTTCGERRSSAGCTCDGGEQKVRRMKRRDPEKEKEENGDKETAHDSFRSPGNHMERWTSVIGEVEGSRQRSTGDGTALPDVHRCHSDSLCCRDSTEERQMLASQDSSPGLYLREITPIHSKEKLGVEQGSREFPGEGRERTYHERNAEESSFECGGEQRKGKKEKLGHSSGKKVERRGGVRLYSNSDTSLFLPVVDEKTVRSWLRTVHTPEYVAAAASATLPEREQRKVGLPVTKGYVWKSLAEVSCTVLASWIAVQFGMACVVGGGTHHAKAAEGGKFCLFNDVATAARLALLRKAAARIVILDLDVHQGDGTAEIFQGDPNIITVSVHCEDNFPFPKAKSRVDVGLPSGSGDEEYLYVLDKLLPAVLLKYRPSLMFYVAGVDVHCEDKLGNLLLTDDGLRRREELVFQHCLEYNRQRLSLHTSQRTTTRHYEVSPSQMSLSKGEYMKKQNVRALLNNECINWQLHDTIDALLPDTQDLHTTATVDSRRDVVPRQTSSTGCGREGLYPPVGVCCVVAGGYSDDVEETVKRHMNLFNAAKHFWFKERYGAFYFPPQHLHSLRHQENVPPG</sequence>
<dbReference type="GeneID" id="94423657"/>
<feature type="region of interest" description="Disordered" evidence="2">
    <location>
        <begin position="826"/>
        <end position="874"/>
    </location>
</feature>
<keyword evidence="6" id="KW-1185">Reference proteome</keyword>
<feature type="compositionally biased region" description="Basic and acidic residues" evidence="2">
    <location>
        <begin position="116"/>
        <end position="132"/>
    </location>
</feature>
<accession>A0A2C6L1W2</accession>
<dbReference type="GO" id="GO:0040029">
    <property type="term" value="P:epigenetic regulation of gene expression"/>
    <property type="evidence" value="ECO:0007669"/>
    <property type="project" value="TreeGrafter"/>
</dbReference>
<dbReference type="PANTHER" id="PTHR10625">
    <property type="entry name" value="HISTONE DEACETYLASE HDAC1-RELATED"/>
    <property type="match status" value="1"/>
</dbReference>
<dbReference type="RefSeq" id="XP_067927576.1">
    <property type="nucleotide sequence ID" value="XM_068060446.1"/>
</dbReference>
<dbReference type="VEuPathDB" id="ToxoDB:CSUI_000212"/>
<feature type="compositionally biased region" description="Basic and acidic residues" evidence="2">
    <location>
        <begin position="856"/>
        <end position="874"/>
    </location>
</feature>
<feature type="region of interest" description="Disordered" evidence="2">
    <location>
        <begin position="96"/>
        <end position="132"/>
    </location>
</feature>
<evidence type="ECO:0000313" key="5">
    <source>
        <dbReference type="EMBL" id="PHJ25930.1"/>
    </source>
</evidence>
<feature type="compositionally biased region" description="Basic and acidic residues" evidence="2">
    <location>
        <begin position="826"/>
        <end position="848"/>
    </location>
</feature>
<feature type="region of interest" description="Disordered" evidence="2">
    <location>
        <begin position="378"/>
        <end position="407"/>
    </location>
</feature>
<feature type="chain" id="PRO_5012993794" evidence="3">
    <location>
        <begin position="25"/>
        <end position="1270"/>
    </location>
</feature>
<dbReference type="EMBL" id="MIGC01000098">
    <property type="protein sequence ID" value="PHJ25930.1"/>
    <property type="molecule type" value="Genomic_DNA"/>
</dbReference>
<keyword evidence="3" id="KW-0732">Signal</keyword>
<dbReference type="AlphaFoldDB" id="A0A2C6L1W2"/>
<dbReference type="InterPro" id="IPR037138">
    <property type="entry name" value="His_deacetylse_dom_sf"/>
</dbReference>
<name>A0A2C6L1W2_9APIC</name>
<dbReference type="CDD" id="cd09993">
    <property type="entry name" value="HDAC_classIV"/>
    <property type="match status" value="1"/>
</dbReference>
<dbReference type="Proteomes" id="UP000221165">
    <property type="component" value="Unassembled WGS sequence"/>
</dbReference>
<gene>
    <name evidence="5" type="ORF">CSUI_000212</name>
</gene>
<feature type="compositionally biased region" description="Basic and acidic residues" evidence="2">
    <location>
        <begin position="688"/>
        <end position="709"/>
    </location>
</feature>
<dbReference type="SUPFAM" id="SSF52768">
    <property type="entry name" value="Arginase/deacetylase"/>
    <property type="match status" value="1"/>
</dbReference>
<feature type="region of interest" description="Disordered" evidence="2">
    <location>
        <begin position="471"/>
        <end position="506"/>
    </location>
</feature>
<evidence type="ECO:0000259" key="4">
    <source>
        <dbReference type="Pfam" id="PF00850"/>
    </source>
</evidence>
<dbReference type="InterPro" id="IPR044150">
    <property type="entry name" value="HDAC_classIV"/>
</dbReference>
<feature type="signal peptide" evidence="3">
    <location>
        <begin position="1"/>
        <end position="24"/>
    </location>
</feature>
<protein>
    <submittedName>
        <fullName evidence="5">Histone deacetylase hdac4</fullName>
    </submittedName>
</protein>
<dbReference type="PRINTS" id="PR01270">
    <property type="entry name" value="HDASUPER"/>
</dbReference>
<dbReference type="InterPro" id="IPR023801">
    <property type="entry name" value="His_deacetylse_dom"/>
</dbReference>
<feature type="region of interest" description="Disordered" evidence="2">
    <location>
        <begin position="679"/>
        <end position="753"/>
    </location>
</feature>
<evidence type="ECO:0000256" key="2">
    <source>
        <dbReference type="SAM" id="MobiDB-lite"/>
    </source>
</evidence>
<evidence type="ECO:0000256" key="1">
    <source>
        <dbReference type="ARBA" id="ARBA00022801"/>
    </source>
</evidence>
<organism evidence="5 6">
    <name type="scientific">Cystoisospora suis</name>
    <dbReference type="NCBI Taxonomy" id="483139"/>
    <lineage>
        <taxon>Eukaryota</taxon>
        <taxon>Sar</taxon>
        <taxon>Alveolata</taxon>
        <taxon>Apicomplexa</taxon>
        <taxon>Conoidasida</taxon>
        <taxon>Coccidia</taxon>
        <taxon>Eucoccidiorida</taxon>
        <taxon>Eimeriorina</taxon>
        <taxon>Sarcocystidae</taxon>
        <taxon>Cystoisospora</taxon>
    </lineage>
</organism>
<comment type="caution">
    <text evidence="5">The sequence shown here is derived from an EMBL/GenBank/DDBJ whole genome shotgun (WGS) entry which is preliminary data.</text>
</comment>
<feature type="domain" description="Histone deacetylase" evidence="4">
    <location>
        <begin position="896"/>
        <end position="1119"/>
    </location>
</feature>
<feature type="compositionally biased region" description="Low complexity" evidence="2">
    <location>
        <begin position="496"/>
        <end position="506"/>
    </location>
</feature>
<dbReference type="Gene3D" id="3.40.800.20">
    <property type="entry name" value="Histone deacetylase domain"/>
    <property type="match status" value="1"/>
</dbReference>
<dbReference type="GO" id="GO:0004407">
    <property type="term" value="F:histone deacetylase activity"/>
    <property type="evidence" value="ECO:0007669"/>
    <property type="project" value="InterPro"/>
</dbReference>
<reference evidence="5 6" key="1">
    <citation type="journal article" date="2017" name="Int. J. Parasitol.">
        <title>The genome of the protozoan parasite Cystoisospora suis and a reverse vaccinology approach to identify vaccine candidates.</title>
        <authorList>
            <person name="Palmieri N."/>
            <person name="Shrestha A."/>
            <person name="Ruttkowski B."/>
            <person name="Beck T."/>
            <person name="Vogl C."/>
            <person name="Tomley F."/>
            <person name="Blake D.P."/>
            <person name="Joachim A."/>
        </authorList>
    </citation>
    <scope>NUCLEOTIDE SEQUENCE [LARGE SCALE GENOMIC DNA]</scope>
    <source>
        <strain evidence="5 6">Wien I</strain>
    </source>
</reference>
<dbReference type="InterPro" id="IPR000286">
    <property type="entry name" value="HDACs"/>
</dbReference>
<evidence type="ECO:0000313" key="6">
    <source>
        <dbReference type="Proteomes" id="UP000221165"/>
    </source>
</evidence>
<feature type="compositionally biased region" description="Basic and acidic residues" evidence="2">
    <location>
        <begin position="718"/>
        <end position="747"/>
    </location>
</feature>
<dbReference type="PANTHER" id="PTHR10625:SF19">
    <property type="entry name" value="HISTONE DEACETYLASE 12"/>
    <property type="match status" value="1"/>
</dbReference>
<keyword evidence="1" id="KW-0378">Hydrolase</keyword>